<comment type="caution">
    <text evidence="1">The sequence shown here is derived from an EMBL/GenBank/DDBJ whole genome shotgun (WGS) entry which is preliminary data.</text>
</comment>
<reference evidence="1" key="2">
    <citation type="submission" date="2022-12" db="EMBL/GenBank/DDBJ databases">
        <authorList>
            <person name="Sun Q."/>
            <person name="Zhou Y."/>
        </authorList>
    </citation>
    <scope>NUCLEOTIDE SEQUENCE</scope>
    <source>
        <strain evidence="1">CGMCC 1.15034</strain>
    </source>
</reference>
<dbReference type="AlphaFoldDB" id="A0AA88B9N3"/>
<dbReference type="EMBL" id="BMHC01000007">
    <property type="protein sequence ID" value="GGI26149.1"/>
    <property type="molecule type" value="Genomic_DNA"/>
</dbReference>
<organism evidence="1 2">
    <name type="scientific">Bradyrhizobium guangdongense</name>
    <dbReference type="NCBI Taxonomy" id="1325090"/>
    <lineage>
        <taxon>Bacteria</taxon>
        <taxon>Pseudomonadati</taxon>
        <taxon>Pseudomonadota</taxon>
        <taxon>Alphaproteobacteria</taxon>
        <taxon>Hyphomicrobiales</taxon>
        <taxon>Nitrobacteraceae</taxon>
        <taxon>Bradyrhizobium</taxon>
    </lineage>
</organism>
<accession>A0AA88B9N3</accession>
<evidence type="ECO:0000313" key="1">
    <source>
        <dbReference type="EMBL" id="GGI26149.1"/>
    </source>
</evidence>
<gene>
    <name evidence="1" type="ORF">GCM10010987_37950</name>
</gene>
<dbReference type="Proteomes" id="UP000625079">
    <property type="component" value="Unassembled WGS sequence"/>
</dbReference>
<reference evidence="1" key="1">
    <citation type="journal article" date="2014" name="Int. J. Syst. Evol. Microbiol.">
        <title>Complete genome sequence of Corynebacterium casei LMG S-19264T (=DSM 44701T), isolated from a smear-ripened cheese.</title>
        <authorList>
            <consortium name="US DOE Joint Genome Institute (JGI-PGF)"/>
            <person name="Walter F."/>
            <person name="Albersmeier A."/>
            <person name="Kalinowski J."/>
            <person name="Ruckert C."/>
        </authorList>
    </citation>
    <scope>NUCLEOTIDE SEQUENCE</scope>
    <source>
        <strain evidence="1">CGMCC 1.15034</strain>
    </source>
</reference>
<name>A0AA88B9N3_9BRAD</name>
<evidence type="ECO:0000313" key="2">
    <source>
        <dbReference type="Proteomes" id="UP000625079"/>
    </source>
</evidence>
<protein>
    <submittedName>
        <fullName evidence="1">Uncharacterized protein</fullName>
    </submittedName>
</protein>
<sequence length="55" mass="5848">MIIIRITSTLMEVIITTMAPVTITTTITTEATIMGLAIRACSTAVQTPPANRSRA</sequence>
<proteinExistence type="predicted"/>